<organism evidence="2 3">
    <name type="scientific">Luteimonas vadosa</name>
    <dbReference type="NCBI Taxonomy" id="1165507"/>
    <lineage>
        <taxon>Bacteria</taxon>
        <taxon>Pseudomonadati</taxon>
        <taxon>Pseudomonadota</taxon>
        <taxon>Gammaproteobacteria</taxon>
        <taxon>Lysobacterales</taxon>
        <taxon>Lysobacteraceae</taxon>
        <taxon>Luteimonas</taxon>
    </lineage>
</organism>
<proteinExistence type="predicted"/>
<protein>
    <submittedName>
        <fullName evidence="2">SDR family oxidoreductase</fullName>
    </submittedName>
</protein>
<dbReference type="Pfam" id="PF00106">
    <property type="entry name" value="adh_short"/>
    <property type="match status" value="1"/>
</dbReference>
<dbReference type="PANTHER" id="PTHR43544">
    <property type="entry name" value="SHORT-CHAIN DEHYDROGENASE/REDUCTASE"/>
    <property type="match status" value="1"/>
</dbReference>
<dbReference type="InterPro" id="IPR002347">
    <property type="entry name" value="SDR_fam"/>
</dbReference>
<dbReference type="Proteomes" id="UP001501323">
    <property type="component" value="Unassembled WGS sequence"/>
</dbReference>
<dbReference type="InterPro" id="IPR036291">
    <property type="entry name" value="NAD(P)-bd_dom_sf"/>
</dbReference>
<feature type="compositionally biased region" description="Basic and acidic residues" evidence="1">
    <location>
        <begin position="114"/>
        <end position="125"/>
    </location>
</feature>
<feature type="region of interest" description="Disordered" evidence="1">
    <location>
        <begin position="58"/>
        <end position="81"/>
    </location>
</feature>
<dbReference type="Gene3D" id="3.40.50.720">
    <property type="entry name" value="NAD(P)-binding Rossmann-like Domain"/>
    <property type="match status" value="2"/>
</dbReference>
<dbReference type="EMBL" id="BAABJY010000002">
    <property type="protein sequence ID" value="GAA4869362.1"/>
    <property type="molecule type" value="Genomic_DNA"/>
</dbReference>
<accession>A0ABP9E8A4</accession>
<feature type="region of interest" description="Disordered" evidence="1">
    <location>
        <begin position="99"/>
        <end position="125"/>
    </location>
</feature>
<evidence type="ECO:0000313" key="2">
    <source>
        <dbReference type="EMBL" id="GAA4869362.1"/>
    </source>
</evidence>
<feature type="compositionally biased region" description="Basic and acidic residues" evidence="1">
    <location>
        <begin position="68"/>
        <end position="81"/>
    </location>
</feature>
<dbReference type="SUPFAM" id="SSF51735">
    <property type="entry name" value="NAD(P)-binding Rossmann-fold domains"/>
    <property type="match status" value="1"/>
</dbReference>
<name>A0ABP9E8A4_9GAMM</name>
<keyword evidence="3" id="KW-1185">Reference proteome</keyword>
<comment type="caution">
    <text evidence="2">The sequence shown here is derived from an EMBL/GenBank/DDBJ whole genome shotgun (WGS) entry which is preliminary data.</text>
</comment>
<evidence type="ECO:0000256" key="1">
    <source>
        <dbReference type="SAM" id="MobiDB-lite"/>
    </source>
</evidence>
<feature type="compositionally biased region" description="Polar residues" evidence="1">
    <location>
        <begin position="101"/>
        <end position="113"/>
    </location>
</feature>
<gene>
    <name evidence="2" type="ORF">GCM10023332_22420</name>
</gene>
<dbReference type="PANTHER" id="PTHR43544:SF2">
    <property type="entry name" value="OXIDOREDUCTASE"/>
    <property type="match status" value="1"/>
</dbReference>
<evidence type="ECO:0000313" key="3">
    <source>
        <dbReference type="Proteomes" id="UP001501323"/>
    </source>
</evidence>
<dbReference type="InterPro" id="IPR051468">
    <property type="entry name" value="Fungal_SecMetab_SDRs"/>
</dbReference>
<reference evidence="3" key="1">
    <citation type="journal article" date="2019" name="Int. J. Syst. Evol. Microbiol.">
        <title>The Global Catalogue of Microorganisms (GCM) 10K type strain sequencing project: providing services to taxonomists for standard genome sequencing and annotation.</title>
        <authorList>
            <consortium name="The Broad Institute Genomics Platform"/>
            <consortium name="The Broad Institute Genome Sequencing Center for Infectious Disease"/>
            <person name="Wu L."/>
            <person name="Ma J."/>
        </authorList>
    </citation>
    <scope>NUCLEOTIDE SEQUENCE [LARGE SCALE GENOMIC DNA]</scope>
    <source>
        <strain evidence="3">JCM 18392</strain>
    </source>
</reference>
<sequence length="530" mass="59507">MTDESRPSCPPDGDPLPARLRTALQALEAIVADRSLLDALPEEERTRLLQAVALVHHPEPRARRRKSRDAARERQQEKARRTEALLDRTGIRTLRRKPVFTTPNYFPPTTQAQLDRDAHPAMDRGDAESPELLHCYVCKRKYTQVHHFYDQLCPECAAHNFSKRTETADLQGRVALLTGGRVKIGYQAGLKLLRAGAALIVTTRFPRDSAARYAREPDFDQWGHRLEIFGLDLRHTPSVEAFCSQLLATHQRLDFIINNACQTVRRPPAFYAHMMAAENAALDDLPAQARRLVGRYEGLRSPDLLPGASGAVAGMGNAVGDATGLTRAAELSQVPLLADELLGQRHLFPEGRLDQDLQQVDLRDRNSWRLRMDEVPSVELLETQLVNAVAPFIINARLKPLLLRVPDGARATRDKHIVNVSAVEGQFYRNFKTTRHPHTNMAKAALNMMTRTSAADYHGDGIHMNSVDTGWVTDEDPVELAARKRVQERFHPPLDIVDGAARIVDPIIHGFNTGEHVWGQFLKDYAPTEW</sequence>